<dbReference type="PANTHER" id="PTHR11461:SF211">
    <property type="entry name" value="GH10112P-RELATED"/>
    <property type="match status" value="1"/>
</dbReference>
<dbReference type="Gene3D" id="2.30.39.10">
    <property type="entry name" value="Alpha-1-antitrypsin, domain 1"/>
    <property type="match status" value="2"/>
</dbReference>
<name>A0A158PBU4_ANGCA</name>
<accession>A0A158PBU4</accession>
<dbReference type="WBParaSite" id="ACAC_0001146601-mRNA-1">
    <property type="protein sequence ID" value="ACAC_0001146601-mRNA-1"/>
    <property type="gene ID" value="ACAC_0001146601"/>
</dbReference>
<evidence type="ECO:0000313" key="4">
    <source>
        <dbReference type="Proteomes" id="UP000035642"/>
    </source>
</evidence>
<evidence type="ECO:0000259" key="3">
    <source>
        <dbReference type="SMART" id="SM00093"/>
    </source>
</evidence>
<dbReference type="Proteomes" id="UP000035642">
    <property type="component" value="Unassembled WGS sequence"/>
</dbReference>
<evidence type="ECO:0000313" key="5">
    <source>
        <dbReference type="WBParaSite" id="ACAC_0001146601-mRNA-1"/>
    </source>
</evidence>
<evidence type="ECO:0000256" key="2">
    <source>
        <dbReference type="RuleBase" id="RU000411"/>
    </source>
</evidence>
<dbReference type="InterPro" id="IPR000215">
    <property type="entry name" value="Serpin_fam"/>
</dbReference>
<comment type="similarity">
    <text evidence="1 2">Belongs to the serpin family.</text>
</comment>
<keyword evidence="4" id="KW-1185">Reference proteome</keyword>
<dbReference type="STRING" id="6313.A0A158PBU4"/>
<dbReference type="SUPFAM" id="SSF56574">
    <property type="entry name" value="Serpins"/>
    <property type="match status" value="1"/>
</dbReference>
<dbReference type="GO" id="GO:0005615">
    <property type="term" value="C:extracellular space"/>
    <property type="evidence" value="ECO:0007669"/>
    <property type="project" value="InterPro"/>
</dbReference>
<dbReference type="InterPro" id="IPR023796">
    <property type="entry name" value="Serpin_dom"/>
</dbReference>
<dbReference type="SMART" id="SM00093">
    <property type="entry name" value="SERPIN"/>
    <property type="match status" value="1"/>
</dbReference>
<dbReference type="GO" id="GO:0004867">
    <property type="term" value="F:serine-type endopeptidase inhibitor activity"/>
    <property type="evidence" value="ECO:0007669"/>
    <property type="project" value="InterPro"/>
</dbReference>
<dbReference type="InterPro" id="IPR042178">
    <property type="entry name" value="Serpin_sf_1"/>
</dbReference>
<proteinExistence type="inferred from homology"/>
<dbReference type="InterPro" id="IPR042185">
    <property type="entry name" value="Serpin_sf_2"/>
</dbReference>
<dbReference type="Pfam" id="PF00079">
    <property type="entry name" value="Serpin"/>
    <property type="match status" value="1"/>
</dbReference>
<reference evidence="5" key="2">
    <citation type="submission" date="2016-04" db="UniProtKB">
        <authorList>
            <consortium name="WormBaseParasite"/>
        </authorList>
    </citation>
    <scope>IDENTIFICATION</scope>
</reference>
<dbReference type="Gene3D" id="3.30.497.10">
    <property type="entry name" value="Antithrombin, subunit I, domain 2"/>
    <property type="match status" value="2"/>
</dbReference>
<protein>
    <submittedName>
        <fullName evidence="5">SERPIN domain-containing protein</fullName>
    </submittedName>
</protein>
<dbReference type="InterPro" id="IPR036186">
    <property type="entry name" value="Serpin_sf"/>
</dbReference>
<dbReference type="PANTHER" id="PTHR11461">
    <property type="entry name" value="SERINE PROTEASE INHIBITOR, SERPIN"/>
    <property type="match status" value="1"/>
</dbReference>
<dbReference type="AlphaFoldDB" id="A0A158PBU4"/>
<feature type="domain" description="Serpin" evidence="3">
    <location>
        <begin position="98"/>
        <end position="332"/>
    </location>
</feature>
<organism evidence="4 5">
    <name type="scientific">Angiostrongylus cantonensis</name>
    <name type="common">Rat lungworm</name>
    <dbReference type="NCBI Taxonomy" id="6313"/>
    <lineage>
        <taxon>Eukaryota</taxon>
        <taxon>Metazoa</taxon>
        <taxon>Ecdysozoa</taxon>
        <taxon>Nematoda</taxon>
        <taxon>Chromadorea</taxon>
        <taxon>Rhabditida</taxon>
        <taxon>Rhabditina</taxon>
        <taxon>Rhabditomorpha</taxon>
        <taxon>Strongyloidea</taxon>
        <taxon>Metastrongylidae</taxon>
        <taxon>Angiostrongylus</taxon>
    </lineage>
</organism>
<reference evidence="4" key="1">
    <citation type="submission" date="2012-09" db="EMBL/GenBank/DDBJ databases">
        <authorList>
            <person name="Martin A.A."/>
        </authorList>
    </citation>
    <scope>NUCLEOTIDE SEQUENCE</scope>
</reference>
<evidence type="ECO:0000256" key="1">
    <source>
        <dbReference type="ARBA" id="ARBA00009500"/>
    </source>
</evidence>
<sequence>MATISYRTPSLAKRFIQRIAEKDLQVKCCSLEEIFSPKLPPLVVCGHNISITVARNTWLIGIQWSDGPGVGDEYQWVSTLPLSLGQDVFLTSEMDFGLDLLRWAAVDESLVVSPASIIFALTVIQAGANCQTKAQLNSVLCKGASDLEIRHHYSKLVMNISEAKSGVQSMIANGFFMDKRFTIVNEYRELIEKDFNAKVEACDFQSPHEAAKVVYMRTEEAQRFYAENKDMKVLSLQYTDSNYAFSILLPKKRFGLNALRNKLSGEKILKILAELKLTNVSMDEESTTAAAATSTKMSYKSLKSELKAFLANHPFIFVVTMSSHPLLMGQFT</sequence>